<proteinExistence type="inferred from homology"/>
<dbReference type="Pfam" id="PF16050">
    <property type="entry name" value="CDC73_N"/>
    <property type="match status" value="1"/>
</dbReference>
<keyword evidence="5" id="KW-0539">Nucleus</keyword>
<feature type="domain" description="Cell division control protein 73 C-terminal" evidence="7">
    <location>
        <begin position="351"/>
        <end position="503"/>
    </location>
</feature>
<name>A0A1I7T2V7_9PELO</name>
<evidence type="ECO:0000256" key="1">
    <source>
        <dbReference type="ARBA" id="ARBA00004123"/>
    </source>
</evidence>
<feature type="compositionally biased region" description="Basic and acidic residues" evidence="6">
    <location>
        <begin position="153"/>
        <end position="170"/>
    </location>
</feature>
<feature type="region of interest" description="Disordered" evidence="6">
    <location>
        <begin position="299"/>
        <end position="350"/>
    </location>
</feature>
<evidence type="ECO:0000256" key="4">
    <source>
        <dbReference type="ARBA" id="ARBA00023163"/>
    </source>
</evidence>
<dbReference type="eggNOG" id="KOG3786">
    <property type="taxonomic scope" value="Eukaryota"/>
</dbReference>
<evidence type="ECO:0000256" key="6">
    <source>
        <dbReference type="SAM" id="MobiDB-lite"/>
    </source>
</evidence>
<feature type="domain" description="Paf1 complex subunit Cdc73 N-terminal" evidence="8">
    <location>
        <begin position="26"/>
        <end position="280"/>
    </location>
</feature>
<evidence type="ECO:0000256" key="5">
    <source>
        <dbReference type="ARBA" id="ARBA00023242"/>
    </source>
</evidence>
<keyword evidence="3" id="KW-0805">Transcription regulation</keyword>
<evidence type="ECO:0000259" key="8">
    <source>
        <dbReference type="Pfam" id="PF16050"/>
    </source>
</evidence>
<dbReference type="InterPro" id="IPR007852">
    <property type="entry name" value="Cdc73/Parafibromin"/>
</dbReference>
<dbReference type="Pfam" id="PF05179">
    <property type="entry name" value="CDC73_C"/>
    <property type="match status" value="1"/>
</dbReference>
<dbReference type="InterPro" id="IPR038103">
    <property type="entry name" value="CDC73_C_sf"/>
</dbReference>
<keyword evidence="9" id="KW-1185">Reference proteome</keyword>
<dbReference type="AlphaFoldDB" id="A0A1I7T2V7"/>
<reference evidence="10" key="1">
    <citation type="submission" date="2016-11" db="UniProtKB">
        <authorList>
            <consortium name="WormBaseParasite"/>
        </authorList>
    </citation>
    <scope>IDENTIFICATION</scope>
</reference>
<comment type="similarity">
    <text evidence="2">Belongs to the CDC73 family.</text>
</comment>
<dbReference type="Gene3D" id="3.40.50.11990">
    <property type="entry name" value="RNA polymerase II accessory factor, Cdc73 C-terminal domain"/>
    <property type="match status" value="1"/>
</dbReference>
<evidence type="ECO:0000313" key="9">
    <source>
        <dbReference type="Proteomes" id="UP000095282"/>
    </source>
</evidence>
<feature type="region of interest" description="Disordered" evidence="6">
    <location>
        <begin position="131"/>
        <end position="172"/>
    </location>
</feature>
<accession>A0A1I7T2V7</accession>
<dbReference type="WBParaSite" id="Csp11.Scaffold483.g1892.t1">
    <property type="protein sequence ID" value="Csp11.Scaffold483.g1892.t1"/>
    <property type="gene ID" value="Csp11.Scaffold483.g1892"/>
</dbReference>
<organism evidence="9 10">
    <name type="scientific">Caenorhabditis tropicalis</name>
    <dbReference type="NCBI Taxonomy" id="1561998"/>
    <lineage>
        <taxon>Eukaryota</taxon>
        <taxon>Metazoa</taxon>
        <taxon>Ecdysozoa</taxon>
        <taxon>Nematoda</taxon>
        <taxon>Chromadorea</taxon>
        <taxon>Rhabditida</taxon>
        <taxon>Rhabditina</taxon>
        <taxon>Rhabditomorpha</taxon>
        <taxon>Rhabditoidea</taxon>
        <taxon>Rhabditidae</taxon>
        <taxon>Peloderinae</taxon>
        <taxon>Caenorhabditis</taxon>
    </lineage>
</organism>
<dbReference type="GO" id="GO:0000993">
    <property type="term" value="F:RNA polymerase II complex binding"/>
    <property type="evidence" value="ECO:0007669"/>
    <property type="project" value="TreeGrafter"/>
</dbReference>
<dbReference type="STRING" id="1561998.A0A1I7T2V7"/>
<dbReference type="PANTHER" id="PTHR12466:SF8">
    <property type="entry name" value="PARAFIBROMIN"/>
    <property type="match status" value="1"/>
</dbReference>
<dbReference type="GO" id="GO:0006368">
    <property type="term" value="P:transcription elongation by RNA polymerase II"/>
    <property type="evidence" value="ECO:0007669"/>
    <property type="project" value="InterPro"/>
</dbReference>
<dbReference type="InterPro" id="IPR032041">
    <property type="entry name" value="Cdc73_N"/>
</dbReference>
<keyword evidence="4" id="KW-0804">Transcription</keyword>
<dbReference type="FunFam" id="3.40.50.11990:FF:000002">
    <property type="entry name" value="protein CDC73 homolog"/>
    <property type="match status" value="1"/>
</dbReference>
<evidence type="ECO:0000259" key="7">
    <source>
        <dbReference type="Pfam" id="PF05179"/>
    </source>
</evidence>
<evidence type="ECO:0000256" key="2">
    <source>
        <dbReference type="ARBA" id="ARBA00010427"/>
    </source>
</evidence>
<comment type="subcellular location">
    <subcellularLocation>
        <location evidence="1">Nucleus</location>
    </subcellularLocation>
</comment>
<dbReference type="InterPro" id="IPR031336">
    <property type="entry name" value="CDC73_C"/>
</dbReference>
<sequence length="517" mass="57959">MDPSEALQKYVQRPDDYPLTEVTVDGQEYIAFGDYAFKRGALTSLQVYSKSDACYSLESLLLFLKFKDENHGVYVKEAAAHNVLPVTRIDRKSVQSFLEGDRIEMPSLLQQETSISLKKLLEKSATEPDAKRIKLETTAGPQIDSSSSGGGDQQKKEEAVAQQKKKETEIRALNGSLTKDRIVEMRRKRQKNLEKGIVNIDESLSTLTSASLPKTRIHKTRENVMLGVRDLTNVLEVIASAQRQWDLNEKKEKVAAVHASSAARAGEGQQRHGYSRYAQEAFAHEKTKEIQTEGSFIGSNLSTLKQGHPTAPKAPEAPRPSMAPPSSTIRPGAPKPTSSSLSTSSNGKRASRSPIIIVPSAMNTMINLYNARDILQNLGFVPVDQRRKETNKKPTDLAIQRQKNGVTYNIRVIDNAEKLANDDWDRVIAVFVQGAAWQFKGWKWGGNPTDIFTHIPAFHFHFDSDKPCAQVMQWSVHKIPVSATKRHMDKARFSQMWETIENFVRKNKPHLTQRLGL</sequence>
<dbReference type="GO" id="GO:0016593">
    <property type="term" value="C:Cdc73/Paf1 complex"/>
    <property type="evidence" value="ECO:0007669"/>
    <property type="project" value="InterPro"/>
</dbReference>
<evidence type="ECO:0000313" key="10">
    <source>
        <dbReference type="WBParaSite" id="Csp11.Scaffold483.g1892.t1"/>
    </source>
</evidence>
<protein>
    <submittedName>
        <fullName evidence="10">CDC73_C domain-containing protein</fullName>
    </submittedName>
</protein>
<evidence type="ECO:0000256" key="3">
    <source>
        <dbReference type="ARBA" id="ARBA00023015"/>
    </source>
</evidence>
<dbReference type="GO" id="GO:0032968">
    <property type="term" value="P:positive regulation of transcription elongation by RNA polymerase II"/>
    <property type="evidence" value="ECO:0007669"/>
    <property type="project" value="TreeGrafter"/>
</dbReference>
<dbReference type="PANTHER" id="PTHR12466">
    <property type="entry name" value="CDC73 DOMAIN PROTEIN"/>
    <property type="match status" value="1"/>
</dbReference>
<dbReference type="Proteomes" id="UP000095282">
    <property type="component" value="Unplaced"/>
</dbReference>